<sequence length="661" mass="73936">MSAVVASPVITKLENQSSADHHNNPNTLDHQWAATWTALLDIRDAREQTPFVSLFQAYNDAVMIAEHRSAEILNIQSQLSLLRAELSDTTQQLAEARQNGQVNWINSNPDTLARLANLDQEVKQLKEEQTDLYKTNAGSAQRVLNLMDASHVDKELIKSMTERVDQLLNLNRVLTTKLSDNQDLIKEKDHVIQILRDELSAHQLELIQREEQLNVKTKRVAELEADNKTLLERWIMLKQKEASHMNEANEIMEAQVKFMPKLATILFCSFNRRIVRLKLVTVYYFDQLRALKNKVSTKRKEPFLGFPLFLLPSDTVLDKPEKIYPETSALQCVVPTTGVRKMTAHDGEISCIAISRDGGLLATGGNDRKLILFNGNTCSQKAIIDTAGQSITCVAFNGSGDSVLSTSIDHSIKVWNTLTFRSKITFTGHSGKVCAARFTNSNRIVSGSHDRSIKIWDLVKGYSEFLNAISLHCLVCGCFVRRQRLMKRLDYGIGIRTLFTLSSCNDLALLDSEGQIIISGHLDNNVRIWDARTGNNIREITGIHSGQVTSVEVSPNQHQFLTTSRDHTLQLLDVRTYTPIATYAVGMNWARSCFSPDGSFISSGSADGTVFFWDIASKKMVQSNKEHKSAVCGVVWHPQGGSAVYSASDKDKCVVQWGTLN</sequence>
<feature type="repeat" description="WD" evidence="4">
    <location>
        <begin position="513"/>
        <end position="539"/>
    </location>
</feature>
<dbReference type="InterPro" id="IPR020472">
    <property type="entry name" value="WD40_PAC1"/>
</dbReference>
<dbReference type="OrthoDB" id="538223at2759"/>
<dbReference type="Pfam" id="PF00400">
    <property type="entry name" value="WD40"/>
    <property type="match status" value="7"/>
</dbReference>
<feature type="repeat" description="WD" evidence="4">
    <location>
        <begin position="426"/>
        <end position="458"/>
    </location>
</feature>
<feature type="repeat" description="WD" evidence="4">
    <location>
        <begin position="384"/>
        <end position="416"/>
    </location>
</feature>
<dbReference type="InterPro" id="IPR019775">
    <property type="entry name" value="WD40_repeat_CS"/>
</dbReference>
<evidence type="ECO:0000256" key="4">
    <source>
        <dbReference type="PROSITE-ProRule" id="PRU00221"/>
    </source>
</evidence>
<evidence type="ECO:0000313" key="8">
    <source>
        <dbReference type="Proteomes" id="UP000007241"/>
    </source>
</evidence>
<keyword evidence="8" id="KW-1185">Reference proteome</keyword>
<feature type="coiled-coil region" evidence="5">
    <location>
        <begin position="192"/>
        <end position="233"/>
    </location>
</feature>
<dbReference type="CDD" id="cd00200">
    <property type="entry name" value="WD40"/>
    <property type="match status" value="1"/>
</dbReference>
<dbReference type="Gene3D" id="2.130.10.10">
    <property type="entry name" value="YVTN repeat-like/Quinoprotein amine dehydrogenase"/>
    <property type="match status" value="2"/>
</dbReference>
<dbReference type="Pfam" id="PF08614">
    <property type="entry name" value="ATG16"/>
    <property type="match status" value="1"/>
</dbReference>
<dbReference type="Proteomes" id="UP000007241">
    <property type="component" value="Unassembled WGS sequence"/>
</dbReference>
<dbReference type="OMA" id="WGRPCIS"/>
<dbReference type="GO" id="GO:0000421">
    <property type="term" value="C:autophagosome membrane"/>
    <property type="evidence" value="ECO:0000318"/>
    <property type="project" value="GO_Central"/>
</dbReference>
<dbReference type="SMART" id="SM00320">
    <property type="entry name" value="WD40"/>
    <property type="match status" value="7"/>
</dbReference>
<dbReference type="CDD" id="cd22887">
    <property type="entry name" value="Atg16_CCD"/>
    <property type="match status" value="1"/>
</dbReference>
<feature type="domain" description="Autophagy-related protein 16" evidence="6">
    <location>
        <begin position="37"/>
        <end position="246"/>
    </location>
</feature>
<evidence type="ECO:0000259" key="6">
    <source>
        <dbReference type="Pfam" id="PF08614"/>
    </source>
</evidence>
<dbReference type="SUPFAM" id="SSF50978">
    <property type="entry name" value="WD40 repeat-like"/>
    <property type="match status" value="1"/>
</dbReference>
<protein>
    <recommendedName>
        <fullName evidence="6">Autophagy-related protein 16 domain-containing protein</fullName>
    </recommendedName>
</protein>
<keyword evidence="5" id="KW-0175">Coiled coil</keyword>
<dbReference type="InterPro" id="IPR001680">
    <property type="entry name" value="WD40_rpt"/>
</dbReference>
<dbReference type="InterPro" id="IPR013923">
    <property type="entry name" value="Autophagy-rel_prot_16_dom"/>
</dbReference>
<dbReference type="GO" id="GO:0000045">
    <property type="term" value="P:autophagosome assembly"/>
    <property type="evidence" value="ECO:0000318"/>
    <property type="project" value="GO_Central"/>
</dbReference>
<dbReference type="EMBL" id="GL882879">
    <property type="protein sequence ID" value="EGF83360.1"/>
    <property type="molecule type" value="Genomic_DNA"/>
</dbReference>
<dbReference type="InterPro" id="IPR045160">
    <property type="entry name" value="ATG16"/>
</dbReference>
<dbReference type="PANTHER" id="PTHR19878:SF8">
    <property type="entry name" value="AUTOPHAGY-RELATED 16, ISOFORM F"/>
    <property type="match status" value="1"/>
</dbReference>
<dbReference type="PRINTS" id="PR00320">
    <property type="entry name" value="GPROTEINBRPT"/>
</dbReference>
<feature type="repeat" description="WD" evidence="4">
    <location>
        <begin position="594"/>
        <end position="623"/>
    </location>
</feature>
<comment type="similarity">
    <text evidence="1">Belongs to the ATG16 family.</text>
</comment>
<dbReference type="PROSITE" id="PS00678">
    <property type="entry name" value="WD_REPEATS_1"/>
    <property type="match status" value="2"/>
</dbReference>
<evidence type="ECO:0000256" key="1">
    <source>
        <dbReference type="ARBA" id="ARBA00005331"/>
    </source>
</evidence>
<feature type="repeat" description="WD" evidence="4">
    <location>
        <begin position="541"/>
        <end position="582"/>
    </location>
</feature>
<dbReference type="GO" id="GO:0043495">
    <property type="term" value="F:protein-membrane adaptor activity"/>
    <property type="evidence" value="ECO:0000318"/>
    <property type="project" value="GO_Central"/>
</dbReference>
<proteinExistence type="inferred from homology"/>
<dbReference type="HOGENOM" id="CLU_000288_57_10_1"/>
<dbReference type="GO" id="GO:0034274">
    <property type="term" value="C:Atg12-Atg5-Atg16 complex"/>
    <property type="evidence" value="ECO:0000318"/>
    <property type="project" value="GO_Central"/>
</dbReference>
<dbReference type="AlphaFoldDB" id="F4NRR2"/>
<dbReference type="STRING" id="684364.F4NRR2"/>
<dbReference type="PANTHER" id="PTHR19878">
    <property type="entry name" value="AUTOPHAGY PROTEIN 16-LIKE"/>
    <property type="match status" value="1"/>
</dbReference>
<keyword evidence="3" id="KW-0677">Repeat</keyword>
<evidence type="ECO:0000313" key="7">
    <source>
        <dbReference type="EMBL" id="EGF83360.1"/>
    </source>
</evidence>
<dbReference type="InterPro" id="IPR036322">
    <property type="entry name" value="WD40_repeat_dom_sf"/>
</dbReference>
<dbReference type="InParanoid" id="F4NRR2"/>
<feature type="repeat" description="WD" evidence="4">
    <location>
        <begin position="342"/>
        <end position="374"/>
    </location>
</feature>
<evidence type="ECO:0000256" key="3">
    <source>
        <dbReference type="ARBA" id="ARBA00022737"/>
    </source>
</evidence>
<organism evidence="7 8">
    <name type="scientific">Batrachochytrium dendrobatidis (strain JAM81 / FGSC 10211)</name>
    <name type="common">Frog chytrid fungus</name>
    <dbReference type="NCBI Taxonomy" id="684364"/>
    <lineage>
        <taxon>Eukaryota</taxon>
        <taxon>Fungi</taxon>
        <taxon>Fungi incertae sedis</taxon>
        <taxon>Chytridiomycota</taxon>
        <taxon>Chytridiomycota incertae sedis</taxon>
        <taxon>Chytridiomycetes</taxon>
        <taxon>Rhizophydiales</taxon>
        <taxon>Rhizophydiales incertae sedis</taxon>
        <taxon>Batrachochytrium</taxon>
    </lineage>
</organism>
<accession>F4NRR2</accession>
<dbReference type="InterPro" id="IPR015943">
    <property type="entry name" value="WD40/YVTN_repeat-like_dom_sf"/>
</dbReference>
<dbReference type="GeneID" id="18237804"/>
<gene>
    <name evidence="7" type="ORF">BATDEDRAFT_21982</name>
</gene>
<dbReference type="GO" id="GO:0034045">
    <property type="term" value="C:phagophore assembly site membrane"/>
    <property type="evidence" value="ECO:0000318"/>
    <property type="project" value="GO_Central"/>
</dbReference>
<dbReference type="PROSITE" id="PS50082">
    <property type="entry name" value="WD_REPEATS_2"/>
    <property type="match status" value="6"/>
</dbReference>
<dbReference type="PROSITE" id="PS50294">
    <property type="entry name" value="WD_REPEATS_REGION"/>
    <property type="match status" value="2"/>
</dbReference>
<keyword evidence="2 4" id="KW-0853">WD repeat</keyword>
<dbReference type="RefSeq" id="XP_006675434.1">
    <property type="nucleotide sequence ID" value="XM_006675371.1"/>
</dbReference>
<evidence type="ECO:0000256" key="5">
    <source>
        <dbReference type="SAM" id="Coils"/>
    </source>
</evidence>
<reference evidence="7 8" key="1">
    <citation type="submission" date="2009-12" db="EMBL/GenBank/DDBJ databases">
        <title>The draft genome of Batrachochytrium dendrobatidis.</title>
        <authorList>
            <consortium name="US DOE Joint Genome Institute (JGI-PGF)"/>
            <person name="Kuo A."/>
            <person name="Salamov A."/>
            <person name="Schmutz J."/>
            <person name="Lucas S."/>
            <person name="Pitluck S."/>
            <person name="Rosenblum E."/>
            <person name="Stajich J."/>
            <person name="Eisen M."/>
            <person name="Grigoriev I.V."/>
        </authorList>
    </citation>
    <scope>NUCLEOTIDE SEQUENCE [LARGE SCALE GENOMIC DNA]</scope>
    <source>
        <strain evidence="8">JAM81 / FGSC 10211</strain>
    </source>
</reference>
<evidence type="ECO:0000256" key="2">
    <source>
        <dbReference type="ARBA" id="ARBA00022574"/>
    </source>
</evidence>
<feature type="coiled-coil region" evidence="5">
    <location>
        <begin position="79"/>
        <end position="135"/>
    </location>
</feature>
<name>F4NRR2_BATDJ</name>